<evidence type="ECO:0000313" key="2">
    <source>
        <dbReference type="Proteomes" id="UP000436088"/>
    </source>
</evidence>
<sequence length="328" mass="37670">MVSLSQKLYLTHPRPILSRLRDLLSPVTVAALRDPNWKLAMTDEYDALIKNKTWDLIPRPPRVNVIHSMWIFTHKIKSDGSFERHKAHLVGDGKTQRVVLIVERLSVRKSDTSLFLYKQGSDMAYLLLYVDDIILMASSEHLRKSIMAHLNFEFAMKDLPSQTPVDTKPKVSTTSGARYVDPTQYRTLRPTLSRSSVEAEYRGVANVVSESCWLRNLLLELNCHIRKATMVYCDNVSAINLSGNPIKHQRTKHIKMDIHFVREKDAQGEVRVRHVPSRYHIADIFTKGLPLLFDDFRTSLNVRDPPVSTAGGVIDYEIFSKYFVFMCI</sequence>
<reference evidence="1" key="1">
    <citation type="submission" date="2019-09" db="EMBL/GenBank/DDBJ databases">
        <title>Draft genome information of white flower Hibiscus syriacus.</title>
        <authorList>
            <person name="Kim Y.-M."/>
        </authorList>
    </citation>
    <scope>NUCLEOTIDE SEQUENCE [LARGE SCALE GENOMIC DNA]</scope>
    <source>
        <strain evidence="1">YM2019G1</strain>
    </source>
</reference>
<evidence type="ECO:0000313" key="1">
    <source>
        <dbReference type="EMBL" id="KAE8692687.1"/>
    </source>
</evidence>
<dbReference type="AlphaFoldDB" id="A0A6A2ZMI3"/>
<comment type="caution">
    <text evidence="1">The sequence shown here is derived from an EMBL/GenBank/DDBJ whole genome shotgun (WGS) entry which is preliminary data.</text>
</comment>
<keyword evidence="2" id="KW-1185">Reference proteome</keyword>
<proteinExistence type="predicted"/>
<dbReference type="CDD" id="cd09272">
    <property type="entry name" value="RNase_HI_RT_Ty1"/>
    <property type="match status" value="1"/>
</dbReference>
<dbReference type="Proteomes" id="UP000436088">
    <property type="component" value="Unassembled WGS sequence"/>
</dbReference>
<dbReference type="EMBL" id="VEPZ02001131">
    <property type="protein sequence ID" value="KAE8692687.1"/>
    <property type="molecule type" value="Genomic_DNA"/>
</dbReference>
<dbReference type="PANTHER" id="PTHR11439">
    <property type="entry name" value="GAG-POL-RELATED RETROTRANSPOSON"/>
    <property type="match status" value="1"/>
</dbReference>
<name>A0A6A2ZMI3_HIBSY</name>
<accession>A0A6A2ZMI3</accession>
<evidence type="ECO:0008006" key="3">
    <source>
        <dbReference type="Google" id="ProtNLM"/>
    </source>
</evidence>
<dbReference type="PANTHER" id="PTHR11439:SF524">
    <property type="entry name" value="RNA-DIRECTED DNA POLYMERASE, PROTEIN KINASE RLK-PELLE-DLSV FAMILY"/>
    <property type="match status" value="1"/>
</dbReference>
<gene>
    <name evidence="1" type="ORF">F3Y22_tig00110831pilonHSYRG00456</name>
</gene>
<organism evidence="1 2">
    <name type="scientific">Hibiscus syriacus</name>
    <name type="common">Rose of Sharon</name>
    <dbReference type="NCBI Taxonomy" id="106335"/>
    <lineage>
        <taxon>Eukaryota</taxon>
        <taxon>Viridiplantae</taxon>
        <taxon>Streptophyta</taxon>
        <taxon>Embryophyta</taxon>
        <taxon>Tracheophyta</taxon>
        <taxon>Spermatophyta</taxon>
        <taxon>Magnoliopsida</taxon>
        <taxon>eudicotyledons</taxon>
        <taxon>Gunneridae</taxon>
        <taxon>Pentapetalae</taxon>
        <taxon>rosids</taxon>
        <taxon>malvids</taxon>
        <taxon>Malvales</taxon>
        <taxon>Malvaceae</taxon>
        <taxon>Malvoideae</taxon>
        <taxon>Hibiscus</taxon>
    </lineage>
</organism>
<protein>
    <recommendedName>
        <fullName evidence="3">Reverse transcriptase Ty1/copia-type domain-containing protein</fullName>
    </recommendedName>
</protein>